<evidence type="ECO:0000256" key="1">
    <source>
        <dbReference type="SAM" id="SignalP"/>
    </source>
</evidence>
<dbReference type="RefSeq" id="WP_255836378.1">
    <property type="nucleotide sequence ID" value="NZ_CP073346.1"/>
</dbReference>
<accession>A0ABY5H415</accession>
<keyword evidence="3" id="KW-1185">Reference proteome</keyword>
<dbReference type="Pfam" id="PF11153">
    <property type="entry name" value="DUF2931"/>
    <property type="match status" value="1"/>
</dbReference>
<feature type="signal peptide" evidence="1">
    <location>
        <begin position="1"/>
        <end position="21"/>
    </location>
</feature>
<proteinExistence type="predicted"/>
<name>A0ABY5H415_9PSED</name>
<protein>
    <submittedName>
        <fullName evidence="2">DUF2931 family protein</fullName>
    </submittedName>
</protein>
<evidence type="ECO:0000313" key="2">
    <source>
        <dbReference type="EMBL" id="UTW05796.1"/>
    </source>
</evidence>
<feature type="chain" id="PRO_5047548124" evidence="1">
    <location>
        <begin position="22"/>
        <end position="224"/>
    </location>
</feature>
<organism evidence="2 3">
    <name type="scientific">Pseudomonas benzenivorans</name>
    <dbReference type="NCBI Taxonomy" id="556533"/>
    <lineage>
        <taxon>Bacteria</taxon>
        <taxon>Pseudomonadati</taxon>
        <taxon>Pseudomonadota</taxon>
        <taxon>Gammaproteobacteria</taxon>
        <taxon>Pseudomonadales</taxon>
        <taxon>Pseudomonadaceae</taxon>
        <taxon>Pseudomonas</taxon>
    </lineage>
</organism>
<dbReference type="InterPro" id="IPR021326">
    <property type="entry name" value="DUF2931"/>
</dbReference>
<dbReference type="EMBL" id="CP073346">
    <property type="protein sequence ID" value="UTW05796.1"/>
    <property type="molecule type" value="Genomic_DNA"/>
</dbReference>
<gene>
    <name evidence="2" type="ORF">KDW96_11395</name>
</gene>
<sequence length="224" mass="24639">MKLPSMLLWLAALCLSGCASGQSQPKLPYDAWSIGLLAPNYMEVWVESVDVIDRRGLVFERVHGGTVAMRSPVNNKGNPNWPSITQVGSGKSKAITGVDLPKTLYVRWQSLVEPQTYNVRINVPEWAREAMVTKKQPVCPWKSDWGKNLPSFGYSDHITIGLAPGGIAKVWLQGPCLDPIEIGRFEGVINKNGPYDGTSGGKHRPLSEASKAYIKEFGIPYGSW</sequence>
<evidence type="ECO:0000313" key="3">
    <source>
        <dbReference type="Proteomes" id="UP001059672"/>
    </source>
</evidence>
<reference evidence="2" key="1">
    <citation type="submission" date="2021-04" db="EMBL/GenBank/DDBJ databases">
        <title>Oceanospirillales bacteria with DddD are important DMSP degraders in coastal seawater.</title>
        <authorList>
            <person name="Liu J."/>
        </authorList>
    </citation>
    <scope>NUCLEOTIDE SEQUENCE</scope>
    <source>
        <strain evidence="2">D13-4</strain>
    </source>
</reference>
<dbReference type="Proteomes" id="UP001059672">
    <property type="component" value="Chromosome"/>
</dbReference>
<keyword evidence="1" id="KW-0732">Signal</keyword>